<feature type="binding site" evidence="7">
    <location>
        <position position="132"/>
    </location>
    <ligand>
        <name>carbamoyl phosphate</name>
        <dbReference type="ChEBI" id="CHEBI:58228"/>
    </ligand>
</feature>
<dbReference type="PRINTS" id="PR00101">
    <property type="entry name" value="ATCASE"/>
</dbReference>
<dbReference type="Pfam" id="PF00185">
    <property type="entry name" value="OTCace"/>
    <property type="match status" value="1"/>
</dbReference>
<dbReference type="PRINTS" id="PR00100">
    <property type="entry name" value="AOTCASE"/>
</dbReference>
<dbReference type="EC" id="2.1.3.2" evidence="7"/>
<evidence type="ECO:0000313" key="10">
    <source>
        <dbReference type="EMBL" id="HGW92397.1"/>
    </source>
</evidence>
<dbReference type="InterPro" id="IPR006131">
    <property type="entry name" value="Asp_carbamoyltransf_Asp/Orn-bd"/>
</dbReference>
<comment type="pathway">
    <text evidence="1 7">Pyrimidine metabolism; UMP biosynthesis via de novo pathway; (S)-dihydroorotate from bicarbonate: step 2/3.</text>
</comment>
<organism evidence="10">
    <name type="scientific">candidate division WOR-3 bacterium</name>
    <dbReference type="NCBI Taxonomy" id="2052148"/>
    <lineage>
        <taxon>Bacteria</taxon>
        <taxon>Bacteria division WOR-3</taxon>
    </lineage>
</organism>
<protein>
    <recommendedName>
        <fullName evidence="7">Aspartate carbamoyltransferase</fullName>
        <ecNumber evidence="7">2.1.3.2</ecNumber>
    </recommendedName>
    <alternativeName>
        <fullName evidence="7">Aspartate transcarbamylase</fullName>
        <shortName evidence="7">ATCase</shortName>
    </alternativeName>
</protein>
<feature type="domain" description="Aspartate/ornithine carbamoyltransferase carbamoyl-P binding" evidence="9">
    <location>
        <begin position="2"/>
        <end position="145"/>
    </location>
</feature>
<dbReference type="GO" id="GO:0004070">
    <property type="term" value="F:aspartate carbamoyltransferase activity"/>
    <property type="evidence" value="ECO:0007669"/>
    <property type="project" value="UniProtKB-UniRule"/>
</dbReference>
<reference evidence="10" key="1">
    <citation type="journal article" date="2020" name="mSystems">
        <title>Genome- and Community-Level Interaction Insights into Carbon Utilization and Element Cycling Functions of Hydrothermarchaeota in Hydrothermal Sediment.</title>
        <authorList>
            <person name="Zhou Z."/>
            <person name="Liu Y."/>
            <person name="Xu W."/>
            <person name="Pan J."/>
            <person name="Luo Z.H."/>
            <person name="Li M."/>
        </authorList>
    </citation>
    <scope>NUCLEOTIDE SEQUENCE [LARGE SCALE GENOMIC DNA]</scope>
    <source>
        <strain evidence="10">SpSt-780</strain>
    </source>
</reference>
<feature type="domain" description="Aspartate/ornithine carbamoyltransferase Asp/Orn-binding" evidence="8">
    <location>
        <begin position="152"/>
        <end position="298"/>
    </location>
</feature>
<feature type="binding site" evidence="7">
    <location>
        <position position="104"/>
    </location>
    <ligand>
        <name>carbamoyl phosphate</name>
        <dbReference type="ChEBI" id="CHEBI:58228"/>
    </ligand>
</feature>
<feature type="binding site" evidence="7">
    <location>
        <position position="261"/>
    </location>
    <ligand>
        <name>carbamoyl phosphate</name>
        <dbReference type="ChEBI" id="CHEBI:58228"/>
    </ligand>
</feature>
<feature type="binding site" evidence="7">
    <location>
        <position position="262"/>
    </location>
    <ligand>
        <name>carbamoyl phosphate</name>
        <dbReference type="ChEBI" id="CHEBI:58228"/>
    </ligand>
</feature>
<sequence length="307" mass="34410">MRHLLGIEEITLEDMNQIIETAKSMKFVLERKIKKVPTLRGVTVANLFFEPSTRTLNSFLIAERRLSADTVNISKSFSSVEKGETLLDTVKNIEAMKVDIVVIRHSVPYSPHYLSERINASVINAGDGSHEHPTQALLDVLSMIEKFGDLRGLNVSIIGDILHSRVARSLILSLKKMGVKITLCGPSTLLPEYFQNYGVDITYNLKEGIVDKDIVYVLRIQKERQDGCFIPSLNEYIKYYSVTKDILKKYAKKDVVIMHPGPVNRGVELAPDVADGPWSLILQQVTNGVAVRMAIIYLLSGIPRSEE</sequence>
<comment type="catalytic activity">
    <reaction evidence="6 7">
        <text>carbamoyl phosphate + L-aspartate = N-carbamoyl-L-aspartate + phosphate + H(+)</text>
        <dbReference type="Rhea" id="RHEA:20013"/>
        <dbReference type="ChEBI" id="CHEBI:15378"/>
        <dbReference type="ChEBI" id="CHEBI:29991"/>
        <dbReference type="ChEBI" id="CHEBI:32814"/>
        <dbReference type="ChEBI" id="CHEBI:43474"/>
        <dbReference type="ChEBI" id="CHEBI:58228"/>
        <dbReference type="EC" id="2.1.3.2"/>
    </reaction>
</comment>
<dbReference type="PANTHER" id="PTHR45753:SF6">
    <property type="entry name" value="ASPARTATE CARBAMOYLTRANSFERASE"/>
    <property type="match status" value="1"/>
</dbReference>
<dbReference type="SUPFAM" id="SSF53671">
    <property type="entry name" value="Aspartate/ornithine carbamoyltransferase"/>
    <property type="match status" value="1"/>
</dbReference>
<feature type="binding site" evidence="7">
    <location>
        <position position="54"/>
    </location>
    <ligand>
        <name>carbamoyl phosphate</name>
        <dbReference type="ChEBI" id="CHEBI:58228"/>
    </ligand>
</feature>
<accession>A0A7C4U832</accession>
<feature type="binding site" evidence="7">
    <location>
        <position position="55"/>
    </location>
    <ligand>
        <name>carbamoyl phosphate</name>
        <dbReference type="ChEBI" id="CHEBI:58228"/>
    </ligand>
</feature>
<comment type="function">
    <text evidence="5 7">Catalyzes the condensation of carbamoyl phosphate and aspartate to form carbamoyl aspartate and inorganic phosphate, the committed step in the de novo pyrimidine nucleotide biosynthesis pathway.</text>
</comment>
<keyword evidence="4 7" id="KW-0665">Pyrimidine biosynthesis</keyword>
<name>A0A7C4U832_UNCW3</name>
<dbReference type="NCBIfam" id="NF002032">
    <property type="entry name" value="PRK00856.1"/>
    <property type="match status" value="1"/>
</dbReference>
<comment type="subunit">
    <text evidence="7">Heterododecamer (2C3:3R2) of six catalytic PyrB chains organized as two trimers (C3), and six regulatory PyrI chains organized as three dimers (R2).</text>
</comment>
<evidence type="ECO:0000256" key="2">
    <source>
        <dbReference type="ARBA" id="ARBA00008896"/>
    </source>
</evidence>
<dbReference type="InterPro" id="IPR036901">
    <property type="entry name" value="Asp/Orn_carbamoylTrfase_sf"/>
</dbReference>
<dbReference type="InterPro" id="IPR006132">
    <property type="entry name" value="Asp/Orn_carbamoyltranf_P-bd"/>
</dbReference>
<gene>
    <name evidence="7" type="primary">pyrB</name>
    <name evidence="10" type="ORF">ENV67_07660</name>
</gene>
<evidence type="ECO:0000256" key="3">
    <source>
        <dbReference type="ARBA" id="ARBA00022679"/>
    </source>
</evidence>
<dbReference type="AlphaFoldDB" id="A0A7C4U832"/>
<evidence type="ECO:0000256" key="7">
    <source>
        <dbReference type="HAMAP-Rule" id="MF_00001"/>
    </source>
</evidence>
<feature type="binding site" evidence="7">
    <location>
        <position position="165"/>
    </location>
    <ligand>
        <name>L-aspartate</name>
        <dbReference type="ChEBI" id="CHEBI:29991"/>
    </ligand>
</feature>
<keyword evidence="3 7" id="KW-0808">Transferase</keyword>
<comment type="similarity">
    <text evidence="2 7">Belongs to the aspartate/ornithine carbamoyltransferase superfamily. ATCase family.</text>
</comment>
<feature type="binding site" evidence="7">
    <location>
        <position position="82"/>
    </location>
    <ligand>
        <name>L-aspartate</name>
        <dbReference type="ChEBI" id="CHEBI:29991"/>
    </ligand>
</feature>
<dbReference type="NCBIfam" id="TIGR00670">
    <property type="entry name" value="asp_carb_tr"/>
    <property type="match status" value="1"/>
</dbReference>
<evidence type="ECO:0000256" key="4">
    <source>
        <dbReference type="ARBA" id="ARBA00022975"/>
    </source>
</evidence>
<evidence type="ECO:0000256" key="1">
    <source>
        <dbReference type="ARBA" id="ARBA00004852"/>
    </source>
</evidence>
<proteinExistence type="inferred from homology"/>
<dbReference type="GO" id="GO:0006207">
    <property type="term" value="P:'de novo' pyrimidine nucleobase biosynthetic process"/>
    <property type="evidence" value="ECO:0007669"/>
    <property type="project" value="InterPro"/>
</dbReference>
<feature type="binding site" evidence="7">
    <location>
        <position position="219"/>
    </location>
    <ligand>
        <name>L-aspartate</name>
        <dbReference type="ChEBI" id="CHEBI:29991"/>
    </ligand>
</feature>
<dbReference type="PANTHER" id="PTHR45753">
    <property type="entry name" value="ORNITHINE CARBAMOYLTRANSFERASE, MITOCHONDRIAL"/>
    <property type="match status" value="1"/>
</dbReference>
<comment type="caution">
    <text evidence="10">The sequence shown here is derived from an EMBL/GenBank/DDBJ whole genome shotgun (WGS) entry which is preliminary data.</text>
</comment>
<dbReference type="Pfam" id="PF02729">
    <property type="entry name" value="OTCace_N"/>
    <property type="match status" value="1"/>
</dbReference>
<dbReference type="GO" id="GO:0044205">
    <property type="term" value="P:'de novo' UMP biosynthetic process"/>
    <property type="evidence" value="ECO:0007669"/>
    <property type="project" value="UniProtKB-UniRule"/>
</dbReference>
<evidence type="ECO:0000259" key="8">
    <source>
        <dbReference type="Pfam" id="PF00185"/>
    </source>
</evidence>
<dbReference type="UniPathway" id="UPA00070">
    <property type="reaction ID" value="UER00116"/>
</dbReference>
<dbReference type="GO" id="GO:0005829">
    <property type="term" value="C:cytosol"/>
    <property type="evidence" value="ECO:0007669"/>
    <property type="project" value="TreeGrafter"/>
</dbReference>
<dbReference type="HAMAP" id="MF_00001">
    <property type="entry name" value="Asp_carb_tr"/>
    <property type="match status" value="1"/>
</dbReference>
<dbReference type="InterPro" id="IPR006130">
    <property type="entry name" value="Asp/Orn_carbamoylTrfase"/>
</dbReference>
<dbReference type="GO" id="GO:0016597">
    <property type="term" value="F:amino acid binding"/>
    <property type="evidence" value="ECO:0007669"/>
    <property type="project" value="InterPro"/>
</dbReference>
<dbReference type="EMBL" id="DTHG01000095">
    <property type="protein sequence ID" value="HGW92397.1"/>
    <property type="molecule type" value="Genomic_DNA"/>
</dbReference>
<evidence type="ECO:0000259" key="9">
    <source>
        <dbReference type="Pfam" id="PF02729"/>
    </source>
</evidence>
<evidence type="ECO:0000256" key="6">
    <source>
        <dbReference type="ARBA" id="ARBA00048859"/>
    </source>
</evidence>
<feature type="binding site" evidence="7">
    <location>
        <position position="135"/>
    </location>
    <ligand>
        <name>carbamoyl phosphate</name>
        <dbReference type="ChEBI" id="CHEBI:58228"/>
    </ligand>
</feature>
<dbReference type="GO" id="GO:0006520">
    <property type="term" value="P:amino acid metabolic process"/>
    <property type="evidence" value="ECO:0007669"/>
    <property type="project" value="InterPro"/>
</dbReference>
<evidence type="ECO:0000256" key="5">
    <source>
        <dbReference type="ARBA" id="ARBA00043884"/>
    </source>
</evidence>
<dbReference type="InterPro" id="IPR002082">
    <property type="entry name" value="Asp_carbamoyltransf"/>
</dbReference>
<dbReference type="PROSITE" id="PS00097">
    <property type="entry name" value="CARBAMOYLTRANSFERASE"/>
    <property type="match status" value="1"/>
</dbReference>
<dbReference type="Gene3D" id="3.40.50.1370">
    <property type="entry name" value="Aspartate/ornithine carbamoyltransferase"/>
    <property type="match status" value="2"/>
</dbReference>